<dbReference type="AlphaFoldDB" id="A0A3P7ZHP2"/>
<gene>
    <name evidence="1" type="ORF">HPLM_LOCUS20405</name>
</gene>
<name>A0A3P7ZHP2_HAEPC</name>
<protein>
    <submittedName>
        <fullName evidence="1">Uncharacterized protein</fullName>
    </submittedName>
</protein>
<proteinExistence type="predicted"/>
<evidence type="ECO:0000313" key="1">
    <source>
        <dbReference type="EMBL" id="VDO83667.1"/>
    </source>
</evidence>
<dbReference type="EMBL" id="UZAF01022182">
    <property type="protein sequence ID" value="VDO83667.1"/>
    <property type="molecule type" value="Genomic_DNA"/>
</dbReference>
<reference evidence="1 2" key="1">
    <citation type="submission" date="2018-11" db="EMBL/GenBank/DDBJ databases">
        <authorList>
            <consortium name="Pathogen Informatics"/>
        </authorList>
    </citation>
    <scope>NUCLEOTIDE SEQUENCE [LARGE SCALE GENOMIC DNA]</scope>
    <source>
        <strain evidence="1 2">MHpl1</strain>
    </source>
</reference>
<sequence>MNPPVMRHKTTAQIGLSALCYLVACGARFQCIIADT</sequence>
<organism evidence="1 2">
    <name type="scientific">Haemonchus placei</name>
    <name type="common">Barber's pole worm</name>
    <dbReference type="NCBI Taxonomy" id="6290"/>
    <lineage>
        <taxon>Eukaryota</taxon>
        <taxon>Metazoa</taxon>
        <taxon>Ecdysozoa</taxon>
        <taxon>Nematoda</taxon>
        <taxon>Chromadorea</taxon>
        <taxon>Rhabditida</taxon>
        <taxon>Rhabditina</taxon>
        <taxon>Rhabditomorpha</taxon>
        <taxon>Strongyloidea</taxon>
        <taxon>Trichostrongylidae</taxon>
        <taxon>Haemonchus</taxon>
    </lineage>
</organism>
<accession>A0A3P7ZHP2</accession>
<keyword evidence="2" id="KW-1185">Reference proteome</keyword>
<evidence type="ECO:0000313" key="2">
    <source>
        <dbReference type="Proteomes" id="UP000268014"/>
    </source>
</evidence>
<dbReference type="Proteomes" id="UP000268014">
    <property type="component" value="Unassembled WGS sequence"/>
</dbReference>